<evidence type="ECO:0000259" key="15">
    <source>
        <dbReference type="PROSITE" id="PS50804"/>
    </source>
</evidence>
<evidence type="ECO:0000256" key="7">
    <source>
        <dbReference type="ARBA" id="ARBA00022833"/>
    </source>
</evidence>
<evidence type="ECO:0000256" key="9">
    <source>
        <dbReference type="ARBA" id="ARBA00023125"/>
    </source>
</evidence>
<keyword evidence="17" id="KW-1185">Reference proteome</keyword>
<name>A0A8C8RJZ7_9SAUR</name>
<feature type="domain" description="C2H2-type" evidence="14">
    <location>
        <begin position="267"/>
        <end position="294"/>
    </location>
</feature>
<dbReference type="Proteomes" id="UP000694393">
    <property type="component" value="Unplaced"/>
</dbReference>
<dbReference type="FunFam" id="3.30.160.60:FF:000966">
    <property type="entry name" value="ZFP90 zinc finger protein"/>
    <property type="match status" value="1"/>
</dbReference>
<dbReference type="SMART" id="SM00431">
    <property type="entry name" value="SCAN"/>
    <property type="match status" value="1"/>
</dbReference>
<reference evidence="16" key="1">
    <citation type="submission" date="2025-08" db="UniProtKB">
        <authorList>
            <consortium name="Ensembl"/>
        </authorList>
    </citation>
    <scope>IDENTIFICATION</scope>
</reference>
<dbReference type="Gene3D" id="3.30.160.60">
    <property type="entry name" value="Classic Zinc Finger"/>
    <property type="match status" value="7"/>
</dbReference>
<evidence type="ECO:0000256" key="4">
    <source>
        <dbReference type="ARBA" id="ARBA00022723"/>
    </source>
</evidence>
<keyword evidence="7" id="KW-0862">Zinc</keyword>
<evidence type="ECO:0000256" key="6">
    <source>
        <dbReference type="ARBA" id="ARBA00022771"/>
    </source>
</evidence>
<dbReference type="InterPro" id="IPR038269">
    <property type="entry name" value="SCAN_sf"/>
</dbReference>
<keyword evidence="5" id="KW-0677">Repeat</keyword>
<dbReference type="GO" id="GO:0008270">
    <property type="term" value="F:zinc ion binding"/>
    <property type="evidence" value="ECO:0007669"/>
    <property type="project" value="UniProtKB-KW"/>
</dbReference>
<proteinExistence type="inferred from homology"/>
<feature type="domain" description="C2H2-type" evidence="14">
    <location>
        <begin position="295"/>
        <end position="322"/>
    </location>
</feature>
<dbReference type="SUPFAM" id="SSF47353">
    <property type="entry name" value="Retrovirus capsid dimerization domain-like"/>
    <property type="match status" value="1"/>
</dbReference>
<evidence type="ECO:0000256" key="12">
    <source>
        <dbReference type="PROSITE-ProRule" id="PRU00042"/>
    </source>
</evidence>
<dbReference type="PROSITE" id="PS50804">
    <property type="entry name" value="SCAN_BOX"/>
    <property type="match status" value="1"/>
</dbReference>
<comment type="similarity">
    <text evidence="3">Belongs to the krueppel C2H2-type zinc-finger protein family.</text>
</comment>
<dbReference type="GO" id="GO:0000978">
    <property type="term" value="F:RNA polymerase II cis-regulatory region sequence-specific DNA binding"/>
    <property type="evidence" value="ECO:0007669"/>
    <property type="project" value="TreeGrafter"/>
</dbReference>
<dbReference type="GO" id="GO:0005634">
    <property type="term" value="C:nucleus"/>
    <property type="evidence" value="ECO:0007669"/>
    <property type="project" value="UniProtKB-SubCell"/>
</dbReference>
<dbReference type="Pfam" id="PF02023">
    <property type="entry name" value="SCAN"/>
    <property type="match status" value="1"/>
</dbReference>
<evidence type="ECO:0000256" key="13">
    <source>
        <dbReference type="SAM" id="MobiDB-lite"/>
    </source>
</evidence>
<dbReference type="FunFam" id="3.30.160.60:FF:000744">
    <property type="entry name" value="zinc finger E-box-binding homeobox 1"/>
    <property type="match status" value="1"/>
</dbReference>
<evidence type="ECO:0000256" key="10">
    <source>
        <dbReference type="ARBA" id="ARBA00023163"/>
    </source>
</evidence>
<dbReference type="PANTHER" id="PTHR23226">
    <property type="entry name" value="ZINC FINGER AND SCAN DOMAIN-CONTAINING"/>
    <property type="match status" value="1"/>
</dbReference>
<dbReference type="Ensembl" id="ENSPCET00000006003.1">
    <property type="protein sequence ID" value="ENSPCEP00000005784.1"/>
    <property type="gene ID" value="ENSPCEG00000004713.1"/>
</dbReference>
<keyword evidence="9" id="KW-0238">DNA-binding</keyword>
<comment type="function">
    <text evidence="1">May be involved in transcriptional regulation.</text>
</comment>
<dbReference type="FunFam" id="3.30.160.60:FF:000495">
    <property type="entry name" value="zinc finger protein 668"/>
    <property type="match status" value="1"/>
</dbReference>
<dbReference type="InterPro" id="IPR013087">
    <property type="entry name" value="Znf_C2H2_type"/>
</dbReference>
<dbReference type="CDD" id="cd07936">
    <property type="entry name" value="SCAN"/>
    <property type="match status" value="1"/>
</dbReference>
<dbReference type="PROSITE" id="PS00028">
    <property type="entry name" value="ZINC_FINGER_C2H2_1"/>
    <property type="match status" value="7"/>
</dbReference>
<keyword evidence="4" id="KW-0479">Metal-binding</keyword>
<sequence length="513" mass="57157">MAAQVAPPATLRVQFQPPPGCGLIPKEEVEEPDTHGPIDMEMHRLRFRAFRYQEAEGPQEAYSRLCFLSQACLRPEHCTKEQMLELLVLEQFLSILPQEIQSWVGACHPHSGEQAVALVEGFQLAKQESGIRQQQEELVTREEEEAACSSRAERVTPSPEHGKICREIKKEDEETLISLAGVRTEEGNPQQEGSVPHSPEQGDAGRAELQQGDPLGNGLNSPAEHEMSFSSLKTPVEGRFNGAENESGACWPREDAPAKTLKDGRLNSCTVCGKTFSNSSNLKKHQTTHTGEKPHGCPQCGKRFSHSSNLRKHERTHTGERPFRCPECGKSFRESSKLIRHQNTHGRERPFRCTECGKAFGDVARCLRHQARHTARAYACGECGKSFRQSSTLLLHQRVHTGEKPFTCPDCGKSFSVNANLAQHRRTHTGERPFSCAQCGKRFTQKATLVKHQRTHRRSEGASDVSPMLVQHLQLLPEQGPSPGQMWEMLQLQLGARSSAPGPRWRPGDMPTG</sequence>
<dbReference type="Pfam" id="PF00096">
    <property type="entry name" value="zf-C2H2"/>
    <property type="match status" value="6"/>
</dbReference>
<dbReference type="FunFam" id="3.30.160.60:FF:000098">
    <property type="entry name" value="Zinc finger protein 614"/>
    <property type="match status" value="1"/>
</dbReference>
<dbReference type="GO" id="GO:0000981">
    <property type="term" value="F:DNA-binding transcription factor activity, RNA polymerase II-specific"/>
    <property type="evidence" value="ECO:0007669"/>
    <property type="project" value="TreeGrafter"/>
</dbReference>
<dbReference type="SMART" id="SM00355">
    <property type="entry name" value="ZnF_C2H2"/>
    <property type="match status" value="7"/>
</dbReference>
<feature type="domain" description="SCAN box" evidence="15">
    <location>
        <begin position="44"/>
        <end position="123"/>
    </location>
</feature>
<protein>
    <submittedName>
        <fullName evidence="16">Uncharacterized protein</fullName>
    </submittedName>
</protein>
<feature type="domain" description="C2H2-type" evidence="14">
    <location>
        <begin position="378"/>
        <end position="405"/>
    </location>
</feature>
<dbReference type="Gene3D" id="1.10.4020.10">
    <property type="entry name" value="DNA breaking-rejoining enzymes"/>
    <property type="match status" value="1"/>
</dbReference>
<keyword evidence="10" id="KW-0804">Transcription</keyword>
<feature type="region of interest" description="Disordered" evidence="13">
    <location>
        <begin position="181"/>
        <end position="256"/>
    </location>
</feature>
<evidence type="ECO:0000256" key="11">
    <source>
        <dbReference type="ARBA" id="ARBA00023242"/>
    </source>
</evidence>
<dbReference type="PANTHER" id="PTHR23226:SF423">
    <property type="entry name" value="C2H2-TYPE DOMAIN-CONTAINING PROTEIN"/>
    <property type="match status" value="1"/>
</dbReference>
<dbReference type="InterPro" id="IPR036236">
    <property type="entry name" value="Znf_C2H2_sf"/>
</dbReference>
<dbReference type="SUPFAM" id="SSF57667">
    <property type="entry name" value="beta-beta-alpha zinc fingers"/>
    <property type="match status" value="4"/>
</dbReference>
<evidence type="ECO:0000256" key="3">
    <source>
        <dbReference type="ARBA" id="ARBA00006991"/>
    </source>
</evidence>
<dbReference type="AlphaFoldDB" id="A0A8C8RJZ7"/>
<dbReference type="FunFam" id="1.10.4020.10:FF:000001">
    <property type="entry name" value="zinc finger protein 263 isoform X1"/>
    <property type="match status" value="1"/>
</dbReference>
<feature type="domain" description="C2H2-type" evidence="14">
    <location>
        <begin position="323"/>
        <end position="350"/>
    </location>
</feature>
<evidence type="ECO:0000256" key="8">
    <source>
        <dbReference type="ARBA" id="ARBA00023015"/>
    </source>
</evidence>
<organism evidence="16 17">
    <name type="scientific">Pelusios castaneus</name>
    <name type="common">West African mud turtle</name>
    <dbReference type="NCBI Taxonomy" id="367368"/>
    <lineage>
        <taxon>Eukaryota</taxon>
        <taxon>Metazoa</taxon>
        <taxon>Chordata</taxon>
        <taxon>Craniata</taxon>
        <taxon>Vertebrata</taxon>
        <taxon>Euteleostomi</taxon>
        <taxon>Archelosauria</taxon>
        <taxon>Testudinata</taxon>
        <taxon>Testudines</taxon>
        <taxon>Pleurodira</taxon>
        <taxon>Pelomedusidae</taxon>
        <taxon>Pelusios</taxon>
    </lineage>
</organism>
<keyword evidence="6 12" id="KW-0863">Zinc-finger</keyword>
<dbReference type="FunFam" id="3.30.160.60:FF:002343">
    <property type="entry name" value="Zinc finger protein 33A"/>
    <property type="match status" value="2"/>
</dbReference>
<dbReference type="InterPro" id="IPR003309">
    <property type="entry name" value="SCAN_dom"/>
</dbReference>
<keyword evidence="11" id="KW-0539">Nucleus</keyword>
<evidence type="ECO:0000259" key="14">
    <source>
        <dbReference type="PROSITE" id="PS50157"/>
    </source>
</evidence>
<evidence type="ECO:0000313" key="17">
    <source>
        <dbReference type="Proteomes" id="UP000694393"/>
    </source>
</evidence>
<keyword evidence="8" id="KW-0805">Transcription regulation</keyword>
<evidence type="ECO:0000256" key="2">
    <source>
        <dbReference type="ARBA" id="ARBA00004123"/>
    </source>
</evidence>
<evidence type="ECO:0000256" key="5">
    <source>
        <dbReference type="ARBA" id="ARBA00022737"/>
    </source>
</evidence>
<feature type="domain" description="C2H2-type" evidence="14">
    <location>
        <begin position="406"/>
        <end position="433"/>
    </location>
</feature>
<feature type="domain" description="C2H2-type" evidence="14">
    <location>
        <begin position="434"/>
        <end position="461"/>
    </location>
</feature>
<feature type="domain" description="C2H2-type" evidence="14">
    <location>
        <begin position="351"/>
        <end position="378"/>
    </location>
</feature>
<reference evidence="16" key="2">
    <citation type="submission" date="2025-09" db="UniProtKB">
        <authorList>
            <consortium name="Ensembl"/>
        </authorList>
    </citation>
    <scope>IDENTIFICATION</scope>
</reference>
<evidence type="ECO:0000313" key="16">
    <source>
        <dbReference type="Ensembl" id="ENSPCEP00000005784.1"/>
    </source>
</evidence>
<accession>A0A8C8RJZ7</accession>
<dbReference type="PROSITE" id="PS50157">
    <property type="entry name" value="ZINC_FINGER_C2H2_2"/>
    <property type="match status" value="7"/>
</dbReference>
<evidence type="ECO:0000256" key="1">
    <source>
        <dbReference type="ARBA" id="ARBA00003767"/>
    </source>
</evidence>
<comment type="subcellular location">
    <subcellularLocation>
        <location evidence="2">Nucleus</location>
    </subcellularLocation>
</comment>